<evidence type="ECO:0000256" key="6">
    <source>
        <dbReference type="ARBA" id="ARBA00023163"/>
    </source>
</evidence>
<gene>
    <name evidence="9" type="ORF">C7Y72_03605</name>
</gene>
<dbReference type="RefSeq" id="WP_107567236.1">
    <property type="nucleotide sequence ID" value="NZ_PYYB01000001.1"/>
</dbReference>
<dbReference type="Proteomes" id="UP000240739">
    <property type="component" value="Unassembled WGS sequence"/>
</dbReference>
<keyword evidence="6" id="KW-0804">Transcription</keyword>
<keyword evidence="2" id="KW-0678">Repressor</keyword>
<keyword evidence="5" id="KW-0238">DNA-binding</keyword>
<feature type="binding site" evidence="8">
    <location>
        <position position="100"/>
    </location>
    <ligand>
        <name>Fe cation</name>
        <dbReference type="ChEBI" id="CHEBI:24875"/>
    </ligand>
</feature>
<dbReference type="SUPFAM" id="SSF46785">
    <property type="entry name" value="Winged helix' DNA-binding domain"/>
    <property type="match status" value="1"/>
</dbReference>
<name>A0A2T4UHV5_9ACTN</name>
<dbReference type="InterPro" id="IPR036388">
    <property type="entry name" value="WH-like_DNA-bd_sf"/>
</dbReference>
<dbReference type="InterPro" id="IPR002481">
    <property type="entry name" value="FUR"/>
</dbReference>
<comment type="cofactor">
    <cofactor evidence="7">
        <name>Zn(2+)</name>
        <dbReference type="ChEBI" id="CHEBI:29105"/>
    </cofactor>
    <text evidence="7">Binds 1 zinc ion per subunit.</text>
</comment>
<evidence type="ECO:0000256" key="8">
    <source>
        <dbReference type="PIRSR" id="PIRSR602481-2"/>
    </source>
</evidence>
<dbReference type="Gene3D" id="1.10.10.10">
    <property type="entry name" value="Winged helix-like DNA-binding domain superfamily/Winged helix DNA-binding domain"/>
    <property type="match status" value="1"/>
</dbReference>
<dbReference type="PANTHER" id="PTHR33202">
    <property type="entry name" value="ZINC UPTAKE REGULATION PROTEIN"/>
    <property type="match status" value="1"/>
</dbReference>
<evidence type="ECO:0000256" key="3">
    <source>
        <dbReference type="ARBA" id="ARBA00022833"/>
    </source>
</evidence>
<feature type="binding site" evidence="8">
    <location>
        <position position="138"/>
    </location>
    <ligand>
        <name>Fe cation</name>
        <dbReference type="ChEBI" id="CHEBI:24875"/>
    </ligand>
</feature>
<feature type="binding site" evidence="7">
    <location>
        <position position="109"/>
    </location>
    <ligand>
        <name>Zn(2+)</name>
        <dbReference type="ChEBI" id="CHEBI:29105"/>
    </ligand>
</feature>
<keyword evidence="3 7" id="KW-0862">Zinc</keyword>
<comment type="caution">
    <text evidence="9">The sequence shown here is derived from an EMBL/GenBank/DDBJ whole genome shotgun (WGS) entry which is preliminary data.</text>
</comment>
<comment type="cofactor">
    <cofactor evidence="8">
        <name>Mn(2+)</name>
        <dbReference type="ChEBI" id="CHEBI:29035"/>
    </cofactor>
    <cofactor evidence="8">
        <name>Fe(2+)</name>
        <dbReference type="ChEBI" id="CHEBI:29033"/>
    </cofactor>
    <text evidence="8">Binds 1 Mn(2+) or Fe(2+) ion per subunit.</text>
</comment>
<evidence type="ECO:0000256" key="2">
    <source>
        <dbReference type="ARBA" id="ARBA00022491"/>
    </source>
</evidence>
<keyword evidence="7" id="KW-0479">Metal-binding</keyword>
<keyword evidence="10" id="KW-1185">Reference proteome</keyword>
<dbReference type="Pfam" id="PF01475">
    <property type="entry name" value="FUR"/>
    <property type="match status" value="1"/>
</dbReference>
<feature type="binding site" evidence="8">
    <location>
        <position position="121"/>
    </location>
    <ligand>
        <name>Fe cation</name>
        <dbReference type="ChEBI" id="CHEBI:24875"/>
    </ligand>
</feature>
<dbReference type="InterPro" id="IPR043135">
    <property type="entry name" value="Fur_C"/>
</dbReference>
<accession>A0A2T4UHV5</accession>
<evidence type="ECO:0000313" key="9">
    <source>
        <dbReference type="EMBL" id="PTL58799.1"/>
    </source>
</evidence>
<dbReference type="GO" id="GO:0045892">
    <property type="term" value="P:negative regulation of DNA-templated transcription"/>
    <property type="evidence" value="ECO:0007669"/>
    <property type="project" value="TreeGrafter"/>
</dbReference>
<feature type="binding site" evidence="7">
    <location>
        <position position="106"/>
    </location>
    <ligand>
        <name>Zn(2+)</name>
        <dbReference type="ChEBI" id="CHEBI:29105"/>
    </ligand>
</feature>
<evidence type="ECO:0000256" key="1">
    <source>
        <dbReference type="ARBA" id="ARBA00007957"/>
    </source>
</evidence>
<dbReference type="InterPro" id="IPR036390">
    <property type="entry name" value="WH_DNA-bd_sf"/>
</dbReference>
<evidence type="ECO:0000256" key="4">
    <source>
        <dbReference type="ARBA" id="ARBA00023015"/>
    </source>
</evidence>
<comment type="similarity">
    <text evidence="1">Belongs to the Fur family.</text>
</comment>
<evidence type="ECO:0000256" key="7">
    <source>
        <dbReference type="PIRSR" id="PIRSR602481-1"/>
    </source>
</evidence>
<dbReference type="GO" id="GO:0003700">
    <property type="term" value="F:DNA-binding transcription factor activity"/>
    <property type="evidence" value="ECO:0007669"/>
    <property type="project" value="InterPro"/>
</dbReference>
<sequence length="155" mass="16772">MSTDVARDNGDWIEEAHRALAAGGHRTGGARTVVVELLGRVGGGVTAQELAMLAQQGPRPASLASVYRTLGILVDLGRLHPVDVGNGIARYELVLPDGQHRHHVVCRRCARTDVFEDEPLEEAIHAVERRTPFVVETHDVVLRGLCPDCAQDDGD</sequence>
<dbReference type="EMBL" id="PYYB01000001">
    <property type="protein sequence ID" value="PTL58799.1"/>
    <property type="molecule type" value="Genomic_DNA"/>
</dbReference>
<dbReference type="Gene3D" id="3.30.1490.190">
    <property type="match status" value="1"/>
</dbReference>
<dbReference type="AlphaFoldDB" id="A0A2T4UHV5"/>
<proteinExistence type="inferred from homology"/>
<evidence type="ECO:0000256" key="5">
    <source>
        <dbReference type="ARBA" id="ARBA00023125"/>
    </source>
</evidence>
<dbReference type="GO" id="GO:0008270">
    <property type="term" value="F:zinc ion binding"/>
    <property type="evidence" value="ECO:0007669"/>
    <property type="project" value="TreeGrafter"/>
</dbReference>
<reference evidence="9 10" key="1">
    <citation type="submission" date="2018-03" db="EMBL/GenBank/DDBJ databases">
        <title>Aquarubrobacter algicola gen. nov., sp. nov., a novel actinobacterium isolated from shallow eutrophic lake during the end of cyanobacterial harmful algal blooms.</title>
        <authorList>
            <person name="Chun S.J."/>
        </authorList>
    </citation>
    <scope>NUCLEOTIDE SEQUENCE [LARGE SCALE GENOMIC DNA]</scope>
    <source>
        <strain evidence="9 10">Seoho-28</strain>
    </source>
</reference>
<evidence type="ECO:0000313" key="10">
    <source>
        <dbReference type="Proteomes" id="UP000240739"/>
    </source>
</evidence>
<keyword evidence="4" id="KW-0805">Transcription regulation</keyword>
<organism evidence="9 10">
    <name type="scientific">Paraconexibacter algicola</name>
    <dbReference type="NCBI Taxonomy" id="2133960"/>
    <lineage>
        <taxon>Bacteria</taxon>
        <taxon>Bacillati</taxon>
        <taxon>Actinomycetota</taxon>
        <taxon>Thermoleophilia</taxon>
        <taxon>Solirubrobacterales</taxon>
        <taxon>Paraconexibacteraceae</taxon>
        <taxon>Paraconexibacter</taxon>
    </lineage>
</organism>
<dbReference type="CDD" id="cd07153">
    <property type="entry name" value="Fur_like"/>
    <property type="match status" value="1"/>
</dbReference>
<dbReference type="OrthoDB" id="8659436at2"/>
<protein>
    <submittedName>
        <fullName evidence="9">Transcriptional repressor</fullName>
    </submittedName>
</protein>
<keyword evidence="8" id="KW-0408">Iron</keyword>
<dbReference type="GO" id="GO:0000976">
    <property type="term" value="F:transcription cis-regulatory region binding"/>
    <property type="evidence" value="ECO:0007669"/>
    <property type="project" value="TreeGrafter"/>
</dbReference>
<dbReference type="PANTHER" id="PTHR33202:SF7">
    <property type="entry name" value="FERRIC UPTAKE REGULATION PROTEIN"/>
    <property type="match status" value="1"/>
</dbReference>
<feature type="binding site" evidence="7">
    <location>
        <position position="149"/>
    </location>
    <ligand>
        <name>Zn(2+)</name>
        <dbReference type="ChEBI" id="CHEBI:29105"/>
    </ligand>
</feature>
<feature type="binding site" evidence="7">
    <location>
        <position position="146"/>
    </location>
    <ligand>
        <name>Zn(2+)</name>
        <dbReference type="ChEBI" id="CHEBI:29105"/>
    </ligand>
</feature>
<dbReference type="GO" id="GO:1900376">
    <property type="term" value="P:regulation of secondary metabolite biosynthetic process"/>
    <property type="evidence" value="ECO:0007669"/>
    <property type="project" value="TreeGrafter"/>
</dbReference>